<keyword evidence="2" id="KW-0072">Autophagy</keyword>
<comment type="similarity">
    <text evidence="1">Belongs to the CLEC16A/gop-1 family.</text>
</comment>
<feature type="domain" description="FPL" evidence="3">
    <location>
        <begin position="127"/>
        <end position="213"/>
    </location>
</feature>
<dbReference type="Proteomes" id="UP000289738">
    <property type="component" value="Chromosome A02"/>
</dbReference>
<reference evidence="5 6" key="1">
    <citation type="submission" date="2019-01" db="EMBL/GenBank/DDBJ databases">
        <title>Sequencing of cultivated peanut Arachis hypogaea provides insights into genome evolution and oil improvement.</title>
        <authorList>
            <person name="Chen X."/>
        </authorList>
    </citation>
    <scope>NUCLEOTIDE SEQUENCE [LARGE SCALE GENOMIC DNA]</scope>
    <source>
        <strain evidence="6">cv. Fuhuasheng</strain>
        <tissue evidence="5">Leaves</tissue>
    </source>
</reference>
<accession>A0A445E7E2</accession>
<dbReference type="EMBL" id="SDMP01000002">
    <property type="protein sequence ID" value="RYR71416.1"/>
    <property type="molecule type" value="Genomic_DNA"/>
</dbReference>
<dbReference type="InterPro" id="IPR039272">
    <property type="entry name" value="CLEC16A/TT9"/>
</dbReference>
<dbReference type="GO" id="GO:0016197">
    <property type="term" value="P:endosomal transport"/>
    <property type="evidence" value="ECO:0007669"/>
    <property type="project" value="TreeGrafter"/>
</dbReference>
<dbReference type="Pfam" id="PF19439">
    <property type="entry name" value="CLEC16A_C"/>
    <property type="match status" value="1"/>
</dbReference>
<feature type="domain" description="FPL" evidence="3">
    <location>
        <begin position="42"/>
        <end position="119"/>
    </location>
</feature>
<dbReference type="GO" id="GO:0006914">
    <property type="term" value="P:autophagy"/>
    <property type="evidence" value="ECO:0007669"/>
    <property type="project" value="UniProtKB-KW"/>
</dbReference>
<dbReference type="PANTHER" id="PTHR21481:SF0">
    <property type="entry name" value="PROTEIN CLEC16A"/>
    <property type="match status" value="1"/>
</dbReference>
<dbReference type="AlphaFoldDB" id="A0A445E7E2"/>
<dbReference type="Pfam" id="PF09758">
    <property type="entry name" value="FPL"/>
    <property type="match status" value="2"/>
</dbReference>
<comment type="caution">
    <text evidence="5">The sequence shown here is derived from an EMBL/GenBank/DDBJ whole genome shotgun (WGS) entry which is preliminary data.</text>
</comment>
<evidence type="ECO:0000259" key="4">
    <source>
        <dbReference type="Pfam" id="PF19439"/>
    </source>
</evidence>
<evidence type="ECO:0000259" key="3">
    <source>
        <dbReference type="Pfam" id="PF09758"/>
    </source>
</evidence>
<evidence type="ECO:0000313" key="6">
    <source>
        <dbReference type="Proteomes" id="UP000289738"/>
    </source>
</evidence>
<organism evidence="5 6">
    <name type="scientific">Arachis hypogaea</name>
    <name type="common">Peanut</name>
    <dbReference type="NCBI Taxonomy" id="3818"/>
    <lineage>
        <taxon>Eukaryota</taxon>
        <taxon>Viridiplantae</taxon>
        <taxon>Streptophyta</taxon>
        <taxon>Embryophyta</taxon>
        <taxon>Tracheophyta</taxon>
        <taxon>Spermatophyta</taxon>
        <taxon>Magnoliopsida</taxon>
        <taxon>eudicotyledons</taxon>
        <taxon>Gunneridae</taxon>
        <taxon>Pentapetalae</taxon>
        <taxon>rosids</taxon>
        <taxon>fabids</taxon>
        <taxon>Fabales</taxon>
        <taxon>Fabaceae</taxon>
        <taxon>Papilionoideae</taxon>
        <taxon>50 kb inversion clade</taxon>
        <taxon>dalbergioids sensu lato</taxon>
        <taxon>Dalbergieae</taxon>
        <taxon>Pterocarpus clade</taxon>
        <taxon>Arachis</taxon>
    </lineage>
</organism>
<evidence type="ECO:0000313" key="5">
    <source>
        <dbReference type="EMBL" id="RYR71416.1"/>
    </source>
</evidence>
<evidence type="ECO:0000256" key="1">
    <source>
        <dbReference type="ARBA" id="ARBA00006441"/>
    </source>
</evidence>
<gene>
    <name evidence="5" type="ORF">Ahy_A02g005675</name>
</gene>
<dbReference type="GO" id="GO:0005794">
    <property type="term" value="C:Golgi apparatus"/>
    <property type="evidence" value="ECO:0007669"/>
    <property type="project" value="TreeGrafter"/>
</dbReference>
<proteinExistence type="inferred from homology"/>
<sequence>MMRSFWRSVDRFSVLHFRSVIDELKQIKVVNMRNRELVLDLLQSVVEIITYGDKHDPSILECFMDRQVVAEFVRMLDISENSRIEAPLLQYLSIMIQNMDNEHAICKTASYWYLIECVVLTLHLADYCFSNGYINSIILHPYELDGGDLAPYYVSFLRLAVSGKINRDTLCLLVNVHGDAVVSFPLYTEALRFAHHEEKMIQTAVRTIVLNIYNVSDEMIYKFIMTPPVSDYFSVMVGRLREMCILLDAFLHEKGDMDTQKRRNGLILESDKIIDELYYLKDILSVDEPRLNQLVTENLLNGLVFPVLFSLPASMNNNGSDLSAITSLYILSRLLQVVGGRSMINNVAGVILYHFLNLNARTLSEGNASDSSNEVKPFSKCLNEVEKIISYAPESKGDGNINGNYLDSLLEDFRTRVNISCLNGDICPKRQGILAFVFSEDQCLLLASTFLLLILAESKDLDSLLAPMIRLYQTQDAMILNALLKVLAFQESHSPEMLWHAGWCLQKLLNFCREGLDDDNLLLFNVRFLNFSSFHEQTAYDHSHVHFLKELDGVWFDHIPDIVRNEWSSCTKGICYSSY</sequence>
<keyword evidence="6" id="KW-1185">Reference proteome</keyword>
<protein>
    <submittedName>
        <fullName evidence="5">Uncharacterized protein</fullName>
    </submittedName>
</protein>
<feature type="domain" description="CLEC16A/TT9 C-terminal" evidence="4">
    <location>
        <begin position="274"/>
        <end position="389"/>
    </location>
</feature>
<evidence type="ECO:0000256" key="2">
    <source>
        <dbReference type="ARBA" id="ARBA00023006"/>
    </source>
</evidence>
<dbReference type="GO" id="GO:0007034">
    <property type="term" value="P:vacuolar transport"/>
    <property type="evidence" value="ECO:0007669"/>
    <property type="project" value="TreeGrafter"/>
</dbReference>
<dbReference type="InterPro" id="IPR045820">
    <property type="entry name" value="CLEC16A/TT9_C"/>
</dbReference>
<name>A0A445E7E2_ARAHY</name>
<dbReference type="InterPro" id="IPR019155">
    <property type="entry name" value="CLEC16A/TT9_N"/>
</dbReference>
<dbReference type="PANTHER" id="PTHR21481">
    <property type="entry name" value="PROTEIN CLEC16A"/>
    <property type="match status" value="1"/>
</dbReference>
<dbReference type="GO" id="GO:1901096">
    <property type="term" value="P:regulation of autophagosome maturation"/>
    <property type="evidence" value="ECO:0007669"/>
    <property type="project" value="TreeGrafter"/>
</dbReference>
<dbReference type="GO" id="GO:0005770">
    <property type="term" value="C:late endosome"/>
    <property type="evidence" value="ECO:0007669"/>
    <property type="project" value="TreeGrafter"/>
</dbReference>